<organism evidence="6 7">
    <name type="scientific">Imshaugia aleurites</name>
    <dbReference type="NCBI Taxonomy" id="172621"/>
    <lineage>
        <taxon>Eukaryota</taxon>
        <taxon>Fungi</taxon>
        <taxon>Dikarya</taxon>
        <taxon>Ascomycota</taxon>
        <taxon>Pezizomycotina</taxon>
        <taxon>Lecanoromycetes</taxon>
        <taxon>OSLEUM clade</taxon>
        <taxon>Lecanoromycetidae</taxon>
        <taxon>Lecanorales</taxon>
        <taxon>Lecanorineae</taxon>
        <taxon>Parmeliaceae</taxon>
        <taxon>Imshaugia</taxon>
    </lineage>
</organism>
<keyword evidence="2" id="KW-0479">Metal-binding</keyword>
<dbReference type="Pfam" id="PF04082">
    <property type="entry name" value="Fungal_trans"/>
    <property type="match status" value="1"/>
</dbReference>
<dbReference type="Pfam" id="PF00172">
    <property type="entry name" value="Zn_clus"/>
    <property type="match status" value="1"/>
</dbReference>
<dbReference type="InterPro" id="IPR001138">
    <property type="entry name" value="Zn2Cys6_DnaBD"/>
</dbReference>
<evidence type="ECO:0000256" key="4">
    <source>
        <dbReference type="SAM" id="MobiDB-lite"/>
    </source>
</evidence>
<dbReference type="OrthoDB" id="2269373at2759"/>
<dbReference type="AlphaFoldDB" id="A0A8H3EXQ6"/>
<keyword evidence="3" id="KW-0539">Nucleus</keyword>
<evidence type="ECO:0000256" key="2">
    <source>
        <dbReference type="ARBA" id="ARBA00022723"/>
    </source>
</evidence>
<dbReference type="InterPro" id="IPR036864">
    <property type="entry name" value="Zn2-C6_fun-type_DNA-bd_sf"/>
</dbReference>
<sequence length="746" mass="84857">MSPAPPRPFSQFEKPQRVLACVLCQQRKLKCDRKFPCANCTKSQAQCVPATLAPRQRKRRFPERELLQRLRKYEGLLRQNNIQFVPLHKDPAGEKESPSVRDDYGSDDEQPEAVGAVCSSPPTTVKSERANEVKNIWHAMNQGFRDPDNDSDSSHDDVREVVVRKVFDQSFESNDHLLFGSRETAIDLSTLHPEPVHIFRFWQIYLDNVNPLLKVTHTPSLQRRIIEAASNMKHVSPTLEALMFSIYCVSITSLVVDEFQAMFGSSKEDLLMKYQFGCQQALLNCGFSRSGDRECLTAFYLYLVSIGSSTDPRSLSSMLAVAIRIAQRMGIHSESAYAKCTAFEAEMRRRLWWSLMLFDTRIGELADNKSATLAPTWDCRIPLNVNDSDLRSEMKEPPLVQGKFTEAFFAVVRSEWGDFIRHTKFHLDFTSPALRPFAKDVQHGPIPEGGELVNLEKMIEGKYLKFCDPEDPLQFMTIWMTRAHLAKYRLVEYYSRYSSSSVYQTDAQRDAAISHALSMLECDTKIMTSPLTKRYLWLLHFYFPFIAYIQLVQYMSGRPVSQQAEQAWEVMSDNYEARFVLPCRDDSPLFDLFAKIVLHAWETREAAFRQLEEPLMPPRIVSHIKNKIAQTAQNAQNADTEHPNNVMGMGMDDFPMSVPMSFGSNSLLYSIEGQDGYAGIGLGEYPNMLGQAPLNVDVNHLDWAAMDWGFVDAPADGPAESMNRFVPTSIFVLMVQPDKLEKGGLG</sequence>
<dbReference type="GO" id="GO:0003677">
    <property type="term" value="F:DNA binding"/>
    <property type="evidence" value="ECO:0007669"/>
    <property type="project" value="InterPro"/>
</dbReference>
<dbReference type="SMART" id="SM00906">
    <property type="entry name" value="Fungal_trans"/>
    <property type="match status" value="1"/>
</dbReference>
<feature type="region of interest" description="Disordered" evidence="4">
    <location>
        <begin position="87"/>
        <end position="125"/>
    </location>
</feature>
<dbReference type="EMBL" id="CAJPDT010000012">
    <property type="protein sequence ID" value="CAF9913545.1"/>
    <property type="molecule type" value="Genomic_DNA"/>
</dbReference>
<proteinExistence type="predicted"/>
<protein>
    <recommendedName>
        <fullName evidence="5">Zn(2)-C6 fungal-type domain-containing protein</fullName>
    </recommendedName>
</protein>
<dbReference type="PANTHER" id="PTHR31001">
    <property type="entry name" value="UNCHARACTERIZED TRANSCRIPTIONAL REGULATORY PROTEIN"/>
    <property type="match status" value="1"/>
</dbReference>
<gene>
    <name evidence="6" type="ORF">IMSHALPRED_001376</name>
</gene>
<keyword evidence="7" id="KW-1185">Reference proteome</keyword>
<dbReference type="PROSITE" id="PS50048">
    <property type="entry name" value="ZN2_CY6_FUNGAL_2"/>
    <property type="match status" value="1"/>
</dbReference>
<dbReference type="GO" id="GO:0006351">
    <property type="term" value="P:DNA-templated transcription"/>
    <property type="evidence" value="ECO:0007669"/>
    <property type="project" value="InterPro"/>
</dbReference>
<dbReference type="GO" id="GO:0005634">
    <property type="term" value="C:nucleus"/>
    <property type="evidence" value="ECO:0007669"/>
    <property type="project" value="UniProtKB-SubCell"/>
</dbReference>
<dbReference type="CDD" id="cd12148">
    <property type="entry name" value="fungal_TF_MHR"/>
    <property type="match status" value="1"/>
</dbReference>
<evidence type="ECO:0000313" key="7">
    <source>
        <dbReference type="Proteomes" id="UP000664534"/>
    </source>
</evidence>
<feature type="compositionally biased region" description="Basic and acidic residues" evidence="4">
    <location>
        <begin position="87"/>
        <end position="104"/>
    </location>
</feature>
<evidence type="ECO:0000256" key="3">
    <source>
        <dbReference type="ARBA" id="ARBA00023242"/>
    </source>
</evidence>
<evidence type="ECO:0000313" key="6">
    <source>
        <dbReference type="EMBL" id="CAF9913545.1"/>
    </source>
</evidence>
<accession>A0A8H3EXQ6</accession>
<reference evidence="6" key="1">
    <citation type="submission" date="2021-03" db="EMBL/GenBank/DDBJ databases">
        <authorList>
            <person name="Tagirdzhanova G."/>
        </authorList>
    </citation>
    <scope>NUCLEOTIDE SEQUENCE</scope>
</reference>
<dbReference type="CDD" id="cd00067">
    <property type="entry name" value="GAL4"/>
    <property type="match status" value="1"/>
</dbReference>
<dbReference type="InterPro" id="IPR007219">
    <property type="entry name" value="XnlR_reg_dom"/>
</dbReference>
<name>A0A8H3EXQ6_9LECA</name>
<comment type="subcellular location">
    <subcellularLocation>
        <location evidence="1">Nucleus</location>
    </subcellularLocation>
</comment>
<dbReference type="Proteomes" id="UP000664534">
    <property type="component" value="Unassembled WGS sequence"/>
</dbReference>
<dbReference type="GO" id="GO:0000981">
    <property type="term" value="F:DNA-binding transcription factor activity, RNA polymerase II-specific"/>
    <property type="evidence" value="ECO:0007669"/>
    <property type="project" value="InterPro"/>
</dbReference>
<evidence type="ECO:0000259" key="5">
    <source>
        <dbReference type="PROSITE" id="PS50048"/>
    </source>
</evidence>
<dbReference type="SMART" id="SM00066">
    <property type="entry name" value="GAL4"/>
    <property type="match status" value="1"/>
</dbReference>
<comment type="caution">
    <text evidence="6">The sequence shown here is derived from an EMBL/GenBank/DDBJ whole genome shotgun (WGS) entry which is preliminary data.</text>
</comment>
<dbReference type="InterPro" id="IPR050613">
    <property type="entry name" value="Sec_Metabolite_Reg"/>
</dbReference>
<evidence type="ECO:0000256" key="1">
    <source>
        <dbReference type="ARBA" id="ARBA00004123"/>
    </source>
</evidence>
<dbReference type="PANTHER" id="PTHR31001:SF45">
    <property type="entry name" value="ZN(II)2CYS6 TRANSCRIPTION FACTOR (EUROFUNG)"/>
    <property type="match status" value="1"/>
</dbReference>
<dbReference type="SUPFAM" id="SSF57701">
    <property type="entry name" value="Zn2/Cys6 DNA-binding domain"/>
    <property type="match status" value="1"/>
</dbReference>
<dbReference type="GO" id="GO:0008270">
    <property type="term" value="F:zinc ion binding"/>
    <property type="evidence" value="ECO:0007669"/>
    <property type="project" value="InterPro"/>
</dbReference>
<dbReference type="Gene3D" id="4.10.240.10">
    <property type="entry name" value="Zn(2)-C6 fungal-type DNA-binding domain"/>
    <property type="match status" value="1"/>
</dbReference>
<feature type="domain" description="Zn(2)-C6 fungal-type" evidence="5">
    <location>
        <begin position="20"/>
        <end position="48"/>
    </location>
</feature>